<feature type="domain" description="Major facilitator superfamily (MFS) profile" evidence="10">
    <location>
        <begin position="77"/>
        <end position="511"/>
    </location>
</feature>
<feature type="transmembrane region" description="Helical" evidence="9">
    <location>
        <begin position="484"/>
        <end position="508"/>
    </location>
</feature>
<feature type="transmembrane region" description="Helical" evidence="9">
    <location>
        <begin position="419"/>
        <end position="445"/>
    </location>
</feature>
<dbReference type="InterPro" id="IPR020846">
    <property type="entry name" value="MFS_dom"/>
</dbReference>
<feature type="transmembrane region" description="Helical" evidence="9">
    <location>
        <begin position="142"/>
        <end position="163"/>
    </location>
</feature>
<dbReference type="PROSITE" id="PS50850">
    <property type="entry name" value="MFS"/>
    <property type="match status" value="1"/>
</dbReference>
<accession>A0AA38VRZ1</accession>
<feature type="transmembrane region" description="Helical" evidence="9">
    <location>
        <begin position="394"/>
        <end position="413"/>
    </location>
</feature>
<feature type="region of interest" description="Disordered" evidence="8">
    <location>
        <begin position="1"/>
        <end position="49"/>
    </location>
</feature>
<reference evidence="11" key="1">
    <citation type="submission" date="2022-07" db="EMBL/GenBank/DDBJ databases">
        <title>Fungi with potential for degradation of polypropylene.</title>
        <authorList>
            <person name="Gostincar C."/>
        </authorList>
    </citation>
    <scope>NUCLEOTIDE SEQUENCE</scope>
    <source>
        <strain evidence="11">EXF-13287</strain>
    </source>
</reference>
<dbReference type="EMBL" id="JANBVN010000028">
    <property type="protein sequence ID" value="KAJ9161012.1"/>
    <property type="molecule type" value="Genomic_DNA"/>
</dbReference>
<feature type="compositionally biased region" description="Basic and acidic residues" evidence="8">
    <location>
        <begin position="9"/>
        <end position="18"/>
    </location>
</feature>
<feature type="region of interest" description="Disordered" evidence="8">
    <location>
        <begin position="534"/>
        <end position="564"/>
    </location>
</feature>
<evidence type="ECO:0000256" key="7">
    <source>
        <dbReference type="ARBA" id="ARBA00023136"/>
    </source>
</evidence>
<feature type="transmembrane region" description="Helical" evidence="9">
    <location>
        <begin position="75"/>
        <end position="95"/>
    </location>
</feature>
<evidence type="ECO:0000256" key="3">
    <source>
        <dbReference type="ARBA" id="ARBA00008335"/>
    </source>
</evidence>
<evidence type="ECO:0000313" key="11">
    <source>
        <dbReference type="EMBL" id="KAJ9161012.1"/>
    </source>
</evidence>
<evidence type="ECO:0000256" key="8">
    <source>
        <dbReference type="SAM" id="MobiDB-lite"/>
    </source>
</evidence>
<feature type="compositionally biased region" description="Basic and acidic residues" evidence="8">
    <location>
        <begin position="28"/>
        <end position="37"/>
    </location>
</feature>
<dbReference type="GO" id="GO:0005886">
    <property type="term" value="C:plasma membrane"/>
    <property type="evidence" value="ECO:0007669"/>
    <property type="project" value="UniProtKB-SubCell"/>
</dbReference>
<organism evidence="11 12">
    <name type="scientific">Coniochaeta hoffmannii</name>
    <dbReference type="NCBI Taxonomy" id="91930"/>
    <lineage>
        <taxon>Eukaryota</taxon>
        <taxon>Fungi</taxon>
        <taxon>Dikarya</taxon>
        <taxon>Ascomycota</taxon>
        <taxon>Pezizomycotina</taxon>
        <taxon>Sordariomycetes</taxon>
        <taxon>Sordariomycetidae</taxon>
        <taxon>Coniochaetales</taxon>
        <taxon>Coniochaetaceae</taxon>
        <taxon>Coniochaeta</taxon>
    </lineage>
</organism>
<evidence type="ECO:0000256" key="5">
    <source>
        <dbReference type="ARBA" id="ARBA00022692"/>
    </source>
</evidence>
<keyword evidence="12" id="KW-1185">Reference proteome</keyword>
<proteinExistence type="inferred from homology"/>
<dbReference type="GO" id="GO:0022857">
    <property type="term" value="F:transmembrane transporter activity"/>
    <property type="evidence" value="ECO:0007669"/>
    <property type="project" value="InterPro"/>
</dbReference>
<feature type="compositionally biased region" description="Basic and acidic residues" evidence="8">
    <location>
        <begin position="534"/>
        <end position="551"/>
    </location>
</feature>
<name>A0AA38VRZ1_9PEZI</name>
<gene>
    <name evidence="11" type="ORF">NKR19_g2705</name>
</gene>
<sequence>MEELARNNSHADSRRDGPTNDVGQLNEAPRDADKEIGELSSPESMASSPEDDITVLAWEANDPENPYNFSQRRKVYIQLVSILTILNSTLGSALPSNIVTKLAEQWDITSTYQKILPISVYIMGYVTGPIVFAPTSEQYGRYWITVIPFFLFVMFTMACGLAPNFPAFLVFRLFSGITASAPMTIAAGIFADIFGDPRSRGRAMAFFMVATVFGPLIAPIISGFCAETIGWRWTFWIATIYAGVTLILLIPLPETYGPILLQRRAERIRKADPESRVYAPHEIERPNLKKLATVVLTRPIRMMMSELIVSLSSAYLSLVYGVFYMSFSAYPIIFQGVYHMSPGVCGLTYLVIGAGAFLSLPVFYWYDGYLHRKQQQQQPNSAASWAHQEEYRRLPLACLGGPLYAISLFWLGWSAREEVHWAAPVTAGLFFGMGWMLIFIALLNYLTDAYEVFAASANAAAAVARSIVAVVLPLATTPMFERLGIARACSLLGGIALLFSCVPFLFIWQGVRIRESSKFCIYLKERREEIARRAEERRAEEREGSKEKGVGVEENEEVILEEVV</sequence>
<evidence type="ECO:0000256" key="6">
    <source>
        <dbReference type="ARBA" id="ARBA00022989"/>
    </source>
</evidence>
<dbReference type="InterPro" id="IPR036259">
    <property type="entry name" value="MFS_trans_sf"/>
</dbReference>
<evidence type="ECO:0000256" key="4">
    <source>
        <dbReference type="ARBA" id="ARBA00022475"/>
    </source>
</evidence>
<keyword evidence="5 9" id="KW-0812">Transmembrane</keyword>
<feature type="transmembrane region" description="Helical" evidence="9">
    <location>
        <begin position="203"/>
        <end position="221"/>
    </location>
</feature>
<feature type="transmembrane region" description="Helical" evidence="9">
    <location>
        <begin position="347"/>
        <end position="366"/>
    </location>
</feature>
<dbReference type="Gene3D" id="1.20.1250.20">
    <property type="entry name" value="MFS general substrate transporter like domains"/>
    <property type="match status" value="1"/>
</dbReference>
<evidence type="ECO:0000256" key="2">
    <source>
        <dbReference type="ARBA" id="ARBA00004236"/>
    </source>
</evidence>
<dbReference type="CDD" id="cd17323">
    <property type="entry name" value="MFS_Tpo1_MDR_like"/>
    <property type="match status" value="1"/>
</dbReference>
<keyword evidence="7 9" id="KW-0472">Membrane</keyword>
<dbReference type="Pfam" id="PF07690">
    <property type="entry name" value="MFS_1"/>
    <property type="match status" value="1"/>
</dbReference>
<evidence type="ECO:0000313" key="12">
    <source>
        <dbReference type="Proteomes" id="UP001174691"/>
    </source>
</evidence>
<evidence type="ECO:0000256" key="1">
    <source>
        <dbReference type="ARBA" id="ARBA00004141"/>
    </source>
</evidence>
<dbReference type="PANTHER" id="PTHR23502">
    <property type="entry name" value="MAJOR FACILITATOR SUPERFAMILY"/>
    <property type="match status" value="1"/>
</dbReference>
<feature type="transmembrane region" description="Helical" evidence="9">
    <location>
        <begin position="233"/>
        <end position="252"/>
    </location>
</feature>
<dbReference type="AlphaFoldDB" id="A0AA38VRZ1"/>
<keyword evidence="6 9" id="KW-1133">Transmembrane helix</keyword>
<dbReference type="Proteomes" id="UP001174691">
    <property type="component" value="Unassembled WGS sequence"/>
</dbReference>
<evidence type="ECO:0000256" key="9">
    <source>
        <dbReference type="SAM" id="Phobius"/>
    </source>
</evidence>
<comment type="caution">
    <text evidence="11">The sequence shown here is derived from an EMBL/GenBank/DDBJ whole genome shotgun (WGS) entry which is preliminary data.</text>
</comment>
<feature type="transmembrane region" description="Helical" evidence="9">
    <location>
        <begin position="169"/>
        <end position="191"/>
    </location>
</feature>
<dbReference type="InterPro" id="IPR011701">
    <property type="entry name" value="MFS"/>
</dbReference>
<feature type="transmembrane region" description="Helical" evidence="9">
    <location>
        <begin position="115"/>
        <end position="135"/>
    </location>
</feature>
<comment type="similarity">
    <text evidence="3">Belongs to the major facilitator superfamily.</text>
</comment>
<protein>
    <submittedName>
        <fullName evidence="11">Major facilitator superfamily transporter</fullName>
    </submittedName>
</protein>
<keyword evidence="4" id="KW-1003">Cell membrane</keyword>
<feature type="compositionally biased region" description="Acidic residues" evidence="8">
    <location>
        <begin position="553"/>
        <end position="564"/>
    </location>
</feature>
<feature type="transmembrane region" description="Helical" evidence="9">
    <location>
        <begin position="307"/>
        <end position="327"/>
    </location>
</feature>
<evidence type="ECO:0000259" key="10">
    <source>
        <dbReference type="PROSITE" id="PS50850"/>
    </source>
</evidence>
<comment type="subcellular location">
    <subcellularLocation>
        <location evidence="2">Cell membrane</location>
    </subcellularLocation>
    <subcellularLocation>
        <location evidence="1">Membrane</location>
        <topology evidence="1">Multi-pass membrane protein</topology>
    </subcellularLocation>
</comment>
<dbReference type="SUPFAM" id="SSF103473">
    <property type="entry name" value="MFS general substrate transporter"/>
    <property type="match status" value="1"/>
</dbReference>
<dbReference type="FunFam" id="1.20.1250.20:FF:000082">
    <property type="entry name" value="MFS multidrug transporter, putative"/>
    <property type="match status" value="1"/>
</dbReference>
<feature type="transmembrane region" description="Helical" evidence="9">
    <location>
        <begin position="452"/>
        <end position="472"/>
    </location>
</feature>
<dbReference type="PANTHER" id="PTHR23502:SF74">
    <property type="entry name" value="MAJOR FACILITATOR SUPERFAMILY (MFS) PROFILE DOMAIN-CONTAINING PROTEIN"/>
    <property type="match status" value="1"/>
</dbReference>